<feature type="transmembrane region" description="Helical" evidence="1">
    <location>
        <begin position="218"/>
        <end position="246"/>
    </location>
</feature>
<organism evidence="2 3">
    <name type="scientific">Chryseobacterium gambrini</name>
    <dbReference type="NCBI Taxonomy" id="373672"/>
    <lineage>
        <taxon>Bacteria</taxon>
        <taxon>Pseudomonadati</taxon>
        <taxon>Bacteroidota</taxon>
        <taxon>Flavobacteriia</taxon>
        <taxon>Flavobacteriales</taxon>
        <taxon>Weeksellaceae</taxon>
        <taxon>Chryseobacterium group</taxon>
        <taxon>Chryseobacterium</taxon>
    </lineage>
</organism>
<feature type="transmembrane region" description="Helical" evidence="1">
    <location>
        <begin position="31"/>
        <end position="57"/>
    </location>
</feature>
<protein>
    <recommendedName>
        <fullName evidence="4">DUF4013 domain-containing protein</fullName>
    </recommendedName>
</protein>
<proteinExistence type="predicted"/>
<evidence type="ECO:0008006" key="4">
    <source>
        <dbReference type="Google" id="ProtNLM"/>
    </source>
</evidence>
<sequence length="319" mass="36490">MQFYKKRDFGSFISDTFAFFKLYGKNYFKNFILLNGLLLILTVVVMVVGFREFFGAIFGSNMSGQSYYFEQYFQDNLGLIIIAGIVLFVLSTALMTVNLLFPVFYVKRAAEGQKEIKTDDIISDFKVNSKKVFIAYFGLTFLVMPVATAIFGFSYLLVFFFIGIFLLLFILPNLFSIITFLCYDYFNGNKGFFESLSYAVRSQFSYPNGREKSPYWKYWGATIILGLLFYIVSGFLSGVPMVLYILKLSTTAPDANFEQNPFSGNFGIVIFFIYGLSTLVSTILMNVLYVNSGLMYYDSRTDLHQKMELAEIETIGNNE</sequence>
<name>A0A1N7QEB5_9FLAO</name>
<accession>A0A1N7QEB5</accession>
<gene>
    <name evidence="2" type="ORF">SAMN05421785_11112</name>
</gene>
<evidence type="ECO:0000313" key="2">
    <source>
        <dbReference type="EMBL" id="SIT21221.1"/>
    </source>
</evidence>
<dbReference type="RefSeq" id="WP_076395008.1">
    <property type="nucleotide sequence ID" value="NZ_FTOV01000011.1"/>
</dbReference>
<dbReference type="OrthoDB" id="1149172at2"/>
<feature type="transmembrane region" description="Helical" evidence="1">
    <location>
        <begin position="159"/>
        <end position="183"/>
    </location>
</feature>
<dbReference type="STRING" id="373672.SAMN05421785_11112"/>
<evidence type="ECO:0000313" key="3">
    <source>
        <dbReference type="Proteomes" id="UP000185781"/>
    </source>
</evidence>
<dbReference type="AlphaFoldDB" id="A0A1N7QEB5"/>
<feature type="transmembrane region" description="Helical" evidence="1">
    <location>
        <begin position="133"/>
        <end position="153"/>
    </location>
</feature>
<reference evidence="2 3" key="1">
    <citation type="submission" date="2017-01" db="EMBL/GenBank/DDBJ databases">
        <authorList>
            <person name="Mah S.A."/>
            <person name="Swanson W.J."/>
            <person name="Moy G.W."/>
            <person name="Vacquier V.D."/>
        </authorList>
    </citation>
    <scope>NUCLEOTIDE SEQUENCE [LARGE SCALE GENOMIC DNA]</scope>
    <source>
        <strain evidence="2 3">DSM 18014</strain>
    </source>
</reference>
<dbReference type="Proteomes" id="UP000185781">
    <property type="component" value="Unassembled WGS sequence"/>
</dbReference>
<dbReference type="EMBL" id="FTOV01000011">
    <property type="protein sequence ID" value="SIT21221.1"/>
    <property type="molecule type" value="Genomic_DNA"/>
</dbReference>
<feature type="transmembrane region" description="Helical" evidence="1">
    <location>
        <begin position="266"/>
        <end position="290"/>
    </location>
</feature>
<feature type="transmembrane region" description="Helical" evidence="1">
    <location>
        <begin position="77"/>
        <end position="106"/>
    </location>
</feature>
<evidence type="ECO:0000256" key="1">
    <source>
        <dbReference type="SAM" id="Phobius"/>
    </source>
</evidence>
<keyword evidence="1" id="KW-0812">Transmembrane</keyword>
<keyword evidence="1" id="KW-0472">Membrane</keyword>
<keyword evidence="1" id="KW-1133">Transmembrane helix</keyword>